<evidence type="ECO:0000256" key="1">
    <source>
        <dbReference type="SAM" id="Coils"/>
    </source>
</evidence>
<proteinExistence type="predicted"/>
<feature type="compositionally biased region" description="Polar residues" evidence="2">
    <location>
        <begin position="255"/>
        <end position="264"/>
    </location>
</feature>
<name>R7Z5R9_CONA1</name>
<feature type="compositionally biased region" description="Low complexity" evidence="2">
    <location>
        <begin position="105"/>
        <end position="116"/>
    </location>
</feature>
<feature type="compositionally biased region" description="Polar residues" evidence="2">
    <location>
        <begin position="55"/>
        <end position="67"/>
    </location>
</feature>
<organism evidence="3 4">
    <name type="scientific">Coniosporium apollinis (strain CBS 100218)</name>
    <name type="common">Rock-inhabiting black yeast</name>
    <dbReference type="NCBI Taxonomy" id="1168221"/>
    <lineage>
        <taxon>Eukaryota</taxon>
        <taxon>Fungi</taxon>
        <taxon>Dikarya</taxon>
        <taxon>Ascomycota</taxon>
        <taxon>Pezizomycotina</taxon>
        <taxon>Dothideomycetes</taxon>
        <taxon>Dothideomycetes incertae sedis</taxon>
        <taxon>Coniosporium</taxon>
    </lineage>
</organism>
<accession>R7Z5R9</accession>
<dbReference type="OrthoDB" id="1923159at2759"/>
<dbReference type="eggNOG" id="KOG2068">
    <property type="taxonomic scope" value="Eukaryota"/>
</dbReference>
<evidence type="ECO:0000313" key="3">
    <source>
        <dbReference type="EMBL" id="EON69266.1"/>
    </source>
</evidence>
<feature type="compositionally biased region" description="Polar residues" evidence="2">
    <location>
        <begin position="83"/>
        <end position="92"/>
    </location>
</feature>
<feature type="compositionally biased region" description="Basic residues" evidence="2">
    <location>
        <begin position="243"/>
        <end position="252"/>
    </location>
</feature>
<feature type="region of interest" description="Disordered" evidence="2">
    <location>
        <begin position="1"/>
        <end position="326"/>
    </location>
</feature>
<keyword evidence="4" id="KW-1185">Reference proteome</keyword>
<dbReference type="OMA" id="DMQGLMN"/>
<dbReference type="STRING" id="1168221.R7Z5R9"/>
<feature type="compositionally biased region" description="Pro residues" evidence="2">
    <location>
        <begin position="117"/>
        <end position="128"/>
    </location>
</feature>
<feature type="compositionally biased region" description="Basic and acidic residues" evidence="2">
    <location>
        <begin position="274"/>
        <end position="288"/>
    </location>
</feature>
<feature type="coiled-coil region" evidence="1">
    <location>
        <begin position="613"/>
        <end position="640"/>
    </location>
</feature>
<feature type="compositionally biased region" description="Low complexity" evidence="2">
    <location>
        <begin position="171"/>
        <end position="182"/>
    </location>
</feature>
<evidence type="ECO:0000313" key="4">
    <source>
        <dbReference type="Proteomes" id="UP000016924"/>
    </source>
</evidence>
<protein>
    <submittedName>
        <fullName evidence="3">Uncharacterized protein</fullName>
    </submittedName>
</protein>
<feature type="region of interest" description="Disordered" evidence="2">
    <location>
        <begin position="358"/>
        <end position="378"/>
    </location>
</feature>
<dbReference type="AlphaFoldDB" id="R7Z5R9"/>
<dbReference type="GeneID" id="19905737"/>
<reference evidence="4" key="1">
    <citation type="submission" date="2012-06" db="EMBL/GenBank/DDBJ databases">
        <title>The genome sequence of Coniosporium apollinis CBS 100218.</title>
        <authorList>
            <consortium name="The Broad Institute Genome Sequencing Platform"/>
            <person name="Cuomo C."/>
            <person name="Gorbushina A."/>
            <person name="Noack S."/>
            <person name="Walker B."/>
            <person name="Young S.K."/>
            <person name="Zeng Q."/>
            <person name="Gargeya S."/>
            <person name="Fitzgerald M."/>
            <person name="Haas B."/>
            <person name="Abouelleil A."/>
            <person name="Alvarado L."/>
            <person name="Arachchi H.M."/>
            <person name="Berlin A.M."/>
            <person name="Chapman S.B."/>
            <person name="Goldberg J."/>
            <person name="Griggs A."/>
            <person name="Gujja S."/>
            <person name="Hansen M."/>
            <person name="Howarth C."/>
            <person name="Imamovic A."/>
            <person name="Larimer J."/>
            <person name="McCowan C."/>
            <person name="Montmayeur A."/>
            <person name="Murphy C."/>
            <person name="Neiman D."/>
            <person name="Pearson M."/>
            <person name="Priest M."/>
            <person name="Roberts A."/>
            <person name="Saif S."/>
            <person name="Shea T."/>
            <person name="Sisk P."/>
            <person name="Sykes S."/>
            <person name="Wortman J."/>
            <person name="Nusbaum C."/>
            <person name="Birren B."/>
        </authorList>
    </citation>
    <scope>NUCLEOTIDE SEQUENCE [LARGE SCALE GENOMIC DNA]</scope>
    <source>
        <strain evidence="4">CBS 100218</strain>
    </source>
</reference>
<gene>
    <name evidence="3" type="ORF">W97_08426</name>
</gene>
<evidence type="ECO:0000256" key="2">
    <source>
        <dbReference type="SAM" id="MobiDB-lite"/>
    </source>
</evidence>
<dbReference type="RefSeq" id="XP_007784583.1">
    <property type="nucleotide sequence ID" value="XM_007786393.1"/>
</dbReference>
<feature type="compositionally biased region" description="Polar residues" evidence="2">
    <location>
        <begin position="145"/>
        <end position="155"/>
    </location>
</feature>
<sequence length="649" mass="67486">MRKPTVVESTAVAKPDAKGPKSDVAEVSKKEDVSQPEPTTGPSKRQHPGKLDINAATQSTIKESASDSAKADTPATKGAVMSATPSVLSRPTTPAAIATGSPMKRTTAPRTLRVLPTPTPKTEAPPPLSSASAQQPPLPAVISTRLPSRQPSIASVNLPGTPASELISDNASVTSASVSRASSPPPMLGGRVGSAPIRKKTKSQAKKDRQERAKQIQEEKDKELAETAETPVEEEVEHAPIIGRKKKAKKPATSRGGTATNTPDISRPASPGLVERDEGLLETTEKATTELPTPPPAKVALRKESPAKEAPPVATEDKDRPAEKSVQTAASVLTSLQASGELLAATVEAMFKTPVAGVLQSSPQRRPPGPSGRDSNAHNNVNLLASFAEPMPPLSEPDMVRLAAGIPVRLNQKGPRSLRTLITPGGKILRALSEDEENRFLELERSVKASIHDIGHFNPSSRNGGDPLNVALDKASRHPRGFSAAVESLASALGDAALGFGGDADKRRDNAALAQAALDQATANKFEDDAMAYVNQFVLPTLPSQAPPTSSVRADNPVLPPVGGVASGGYHAPAAADNGAGQSAFLDQAGFGLQVSVAGQGEGHWGGGPVLSVAEAEAALGGSRREAEKLEKQLNALIKKNRRLVFGGH</sequence>
<dbReference type="HOGENOM" id="CLU_422105_0_0_1"/>
<dbReference type="EMBL" id="JH767610">
    <property type="protein sequence ID" value="EON69266.1"/>
    <property type="molecule type" value="Genomic_DNA"/>
</dbReference>
<feature type="compositionally biased region" description="Basic and acidic residues" evidence="2">
    <location>
        <begin position="205"/>
        <end position="225"/>
    </location>
</feature>
<feature type="compositionally biased region" description="Basic and acidic residues" evidence="2">
    <location>
        <begin position="15"/>
        <end position="33"/>
    </location>
</feature>
<dbReference type="Proteomes" id="UP000016924">
    <property type="component" value="Unassembled WGS sequence"/>
</dbReference>
<keyword evidence="1" id="KW-0175">Coiled coil</keyword>